<accession>A0A225VSW6</accession>
<keyword evidence="3" id="KW-1185">Reference proteome</keyword>
<protein>
    <recommendedName>
        <fullName evidence="1">RNase H type-1 domain-containing protein</fullName>
    </recommendedName>
</protein>
<evidence type="ECO:0000313" key="2">
    <source>
        <dbReference type="EMBL" id="OWZ08109.1"/>
    </source>
</evidence>
<sequence length="337" mass="38295">MLRHPDIQKPFVIIPYANRWAACAVVGQEYDGKIQPQKDEDGLAAIMGAGITPREHLDEAVETLIPLKGHVRRPPVGSCGCVLWRLPGWKVLKAKGFLLENVTVNDAEYHGLLKGLEMAIEMRLQYLVAVGDSRIVIQQVQGLINCNQPHLQMHLAKVELLKEKFGSLRLVHMMREYNQAADYLTTKTLILDESWYVTDTAAIAHLEHVSKIAEKLMTVEDSELKSGVDPTSGETLSRDVEQLTVESTPLTKLVRVLAAVTRSRSQAESTSRDRPMDPLEFQAERWRRIRVHQNADEYLSEIKDFLKEDFEKFSARRLRKVAKVADLFVLDTRDVLY</sequence>
<reference evidence="3" key="1">
    <citation type="submission" date="2017-03" db="EMBL/GenBank/DDBJ databases">
        <title>Phytopthora megakarya and P. palmivora, two closely related causual agents of cacao black pod achieved similar genome size and gene model numbers by different mechanisms.</title>
        <authorList>
            <person name="Ali S."/>
            <person name="Shao J."/>
            <person name="Larry D.J."/>
            <person name="Kronmiller B."/>
            <person name="Shen D."/>
            <person name="Strem M.D."/>
            <person name="Melnick R.L."/>
            <person name="Guiltinan M.J."/>
            <person name="Tyler B.M."/>
            <person name="Meinhardt L.W."/>
            <person name="Bailey B.A."/>
        </authorList>
    </citation>
    <scope>NUCLEOTIDE SEQUENCE [LARGE SCALE GENOMIC DNA]</scope>
    <source>
        <strain evidence="3">zdho120</strain>
    </source>
</reference>
<dbReference type="Proteomes" id="UP000198211">
    <property type="component" value="Unassembled WGS sequence"/>
</dbReference>
<dbReference type="PANTHER" id="PTHR48475">
    <property type="entry name" value="RIBONUCLEASE H"/>
    <property type="match status" value="1"/>
</dbReference>
<name>A0A225VSW6_9STRA</name>
<dbReference type="OrthoDB" id="126355at2759"/>
<feature type="domain" description="RNase H type-1" evidence="1">
    <location>
        <begin position="77"/>
        <end position="186"/>
    </location>
</feature>
<dbReference type="GO" id="GO:0003676">
    <property type="term" value="F:nucleic acid binding"/>
    <property type="evidence" value="ECO:0007669"/>
    <property type="project" value="InterPro"/>
</dbReference>
<organism evidence="2 3">
    <name type="scientific">Phytophthora megakarya</name>
    <dbReference type="NCBI Taxonomy" id="4795"/>
    <lineage>
        <taxon>Eukaryota</taxon>
        <taxon>Sar</taxon>
        <taxon>Stramenopiles</taxon>
        <taxon>Oomycota</taxon>
        <taxon>Peronosporomycetes</taxon>
        <taxon>Peronosporales</taxon>
        <taxon>Peronosporaceae</taxon>
        <taxon>Phytophthora</taxon>
    </lineage>
</organism>
<dbReference type="InterPro" id="IPR036397">
    <property type="entry name" value="RNaseH_sf"/>
</dbReference>
<dbReference type="CDD" id="cd09279">
    <property type="entry name" value="RNase_HI_like"/>
    <property type="match status" value="1"/>
</dbReference>
<gene>
    <name evidence="2" type="ORF">PHMEG_00019395</name>
</gene>
<evidence type="ECO:0000313" key="3">
    <source>
        <dbReference type="Proteomes" id="UP000198211"/>
    </source>
</evidence>
<dbReference type="Pfam" id="PF13456">
    <property type="entry name" value="RVT_3"/>
    <property type="match status" value="1"/>
</dbReference>
<dbReference type="GO" id="GO:0004523">
    <property type="term" value="F:RNA-DNA hybrid ribonuclease activity"/>
    <property type="evidence" value="ECO:0007669"/>
    <property type="project" value="InterPro"/>
</dbReference>
<evidence type="ECO:0000259" key="1">
    <source>
        <dbReference type="Pfam" id="PF13456"/>
    </source>
</evidence>
<dbReference type="PANTHER" id="PTHR48475:SF1">
    <property type="entry name" value="RNASE H TYPE-1 DOMAIN-CONTAINING PROTEIN"/>
    <property type="match status" value="1"/>
</dbReference>
<dbReference type="SUPFAM" id="SSF53098">
    <property type="entry name" value="Ribonuclease H-like"/>
    <property type="match status" value="1"/>
</dbReference>
<dbReference type="STRING" id="4795.A0A225VSW6"/>
<proteinExistence type="predicted"/>
<dbReference type="Gene3D" id="3.30.420.10">
    <property type="entry name" value="Ribonuclease H-like superfamily/Ribonuclease H"/>
    <property type="match status" value="1"/>
</dbReference>
<dbReference type="InterPro" id="IPR002156">
    <property type="entry name" value="RNaseH_domain"/>
</dbReference>
<comment type="caution">
    <text evidence="2">The sequence shown here is derived from an EMBL/GenBank/DDBJ whole genome shotgun (WGS) entry which is preliminary data.</text>
</comment>
<dbReference type="EMBL" id="NBNE01003272">
    <property type="protein sequence ID" value="OWZ08109.1"/>
    <property type="molecule type" value="Genomic_DNA"/>
</dbReference>
<dbReference type="AlphaFoldDB" id="A0A225VSW6"/>
<dbReference type="InterPro" id="IPR012337">
    <property type="entry name" value="RNaseH-like_sf"/>
</dbReference>